<keyword evidence="1" id="KW-0812">Transmembrane</keyword>
<dbReference type="OrthoDB" id="9814843at2"/>
<sequence length="287" mass="30104">MAVIAIMTFLASLTLGSVLLVADTSASWQRDIARELTVQIRPEPGMDMDAATTAVQVVLLATPGVVSATPLDDAAANMLLSPWLGDLDLTALPVPRLIAVEIDLGSALDFAALEEAVERAVPQASLDDHRAWISRLAVMAGAMVTAGVAILALVLAATVLTVVFATRGAMTGNRHIIEVLHFVGASGSFIAGQFQRHFLRLGLIGAAIGGAIALVLFLLVGWSLRPDQVGAEADQFRVMFGTFNLGIWGYSLIVMLALAVAVLTALTSRFTVLRQLAAIDLLAPVDG</sequence>
<dbReference type="GO" id="GO:0016020">
    <property type="term" value="C:membrane"/>
    <property type="evidence" value="ECO:0007669"/>
    <property type="project" value="InterPro"/>
</dbReference>
<feature type="signal peptide" evidence="2">
    <location>
        <begin position="1"/>
        <end position="22"/>
    </location>
</feature>
<evidence type="ECO:0000313" key="3">
    <source>
        <dbReference type="EMBL" id="KAA0968660.1"/>
    </source>
</evidence>
<keyword evidence="1" id="KW-1133">Transmembrane helix</keyword>
<feature type="transmembrane region" description="Helical" evidence="1">
    <location>
        <begin position="136"/>
        <end position="164"/>
    </location>
</feature>
<dbReference type="PANTHER" id="PTHR47755">
    <property type="entry name" value="CELL DIVISION PROTEIN FTSX"/>
    <property type="match status" value="1"/>
</dbReference>
<dbReference type="AlphaFoldDB" id="A0A5B0DSU4"/>
<dbReference type="GO" id="GO:0032153">
    <property type="term" value="C:cell division site"/>
    <property type="evidence" value="ECO:0007669"/>
    <property type="project" value="TreeGrafter"/>
</dbReference>
<gene>
    <name evidence="3" type="ORF">FPY71_17065</name>
</gene>
<feature type="chain" id="PRO_5022864819" evidence="2">
    <location>
        <begin position="23"/>
        <end position="287"/>
    </location>
</feature>
<protein>
    <submittedName>
        <fullName evidence="3">ABC transporter permease</fullName>
    </submittedName>
</protein>
<organism evidence="3 4">
    <name type="scientific">Aureimonas fodinaquatilis</name>
    <dbReference type="NCBI Taxonomy" id="2565783"/>
    <lineage>
        <taxon>Bacteria</taxon>
        <taxon>Pseudomonadati</taxon>
        <taxon>Pseudomonadota</taxon>
        <taxon>Alphaproteobacteria</taxon>
        <taxon>Hyphomicrobiales</taxon>
        <taxon>Aurantimonadaceae</taxon>
        <taxon>Aureimonas</taxon>
    </lineage>
</organism>
<evidence type="ECO:0000256" key="2">
    <source>
        <dbReference type="SAM" id="SignalP"/>
    </source>
</evidence>
<feature type="transmembrane region" description="Helical" evidence="1">
    <location>
        <begin position="245"/>
        <end position="266"/>
    </location>
</feature>
<accession>A0A5B0DSU4</accession>
<dbReference type="EMBL" id="VTWH01000005">
    <property type="protein sequence ID" value="KAA0968660.1"/>
    <property type="molecule type" value="Genomic_DNA"/>
</dbReference>
<name>A0A5B0DSU4_9HYPH</name>
<comment type="caution">
    <text evidence="3">The sequence shown here is derived from an EMBL/GenBank/DDBJ whole genome shotgun (WGS) entry which is preliminary data.</text>
</comment>
<proteinExistence type="predicted"/>
<keyword evidence="4" id="KW-1185">Reference proteome</keyword>
<dbReference type="PANTHER" id="PTHR47755:SF1">
    <property type="entry name" value="CELL DIVISION PROTEIN FTSX"/>
    <property type="match status" value="1"/>
</dbReference>
<feature type="transmembrane region" description="Helical" evidence="1">
    <location>
        <begin position="201"/>
        <end position="225"/>
    </location>
</feature>
<evidence type="ECO:0000313" key="4">
    <source>
        <dbReference type="Proteomes" id="UP000324738"/>
    </source>
</evidence>
<reference evidence="3 4" key="1">
    <citation type="submission" date="2019-08" db="EMBL/GenBank/DDBJ databases">
        <title>Aureimonas fodiniaquatilis sp. nov., isolated from a coal mine wastewater.</title>
        <authorList>
            <person name="Kim W."/>
        </authorList>
    </citation>
    <scope>NUCLEOTIDE SEQUENCE [LARGE SCALE GENOMIC DNA]</scope>
    <source>
        <strain evidence="3 4">CAU 1482</strain>
    </source>
</reference>
<evidence type="ECO:0000256" key="1">
    <source>
        <dbReference type="SAM" id="Phobius"/>
    </source>
</evidence>
<keyword evidence="2" id="KW-0732">Signal</keyword>
<dbReference type="GO" id="GO:0051301">
    <property type="term" value="P:cell division"/>
    <property type="evidence" value="ECO:0007669"/>
    <property type="project" value="InterPro"/>
</dbReference>
<dbReference type="Proteomes" id="UP000324738">
    <property type="component" value="Unassembled WGS sequence"/>
</dbReference>
<dbReference type="InterPro" id="IPR004513">
    <property type="entry name" value="FtsX"/>
</dbReference>
<keyword evidence="1" id="KW-0472">Membrane</keyword>